<protein>
    <submittedName>
        <fullName evidence="1">Uncharacterized protein</fullName>
    </submittedName>
</protein>
<dbReference type="RefSeq" id="WP_086900826.1">
    <property type="nucleotide sequence ID" value="NZ_CP021358.1"/>
</dbReference>
<dbReference type="Pfam" id="PF11625">
    <property type="entry name" value="DUF3253"/>
    <property type="match status" value="1"/>
</dbReference>
<evidence type="ECO:0000313" key="2">
    <source>
        <dbReference type="Proteomes" id="UP000194457"/>
    </source>
</evidence>
<dbReference type="Gene3D" id="1.10.10.10">
    <property type="entry name" value="Winged helix-like DNA-binding domain superfamily/Winged helix DNA-binding domain"/>
    <property type="match status" value="1"/>
</dbReference>
<sequence>MSDPDDTAIAETLMVLAGRRGHDKSLCPSEVARELFDEAHWREHMDDVRRVAFELARQGRLDILSRGQRLSPDMAHRGPIRLRLG</sequence>
<dbReference type="EMBL" id="CP021358">
    <property type="protein sequence ID" value="ART63670.1"/>
    <property type="molecule type" value="Genomic_DNA"/>
</dbReference>
<dbReference type="InterPro" id="IPR036388">
    <property type="entry name" value="WH-like_DNA-bd_sf"/>
</dbReference>
<dbReference type="SUPFAM" id="SSF46785">
    <property type="entry name" value="Winged helix' DNA-binding domain"/>
    <property type="match status" value="1"/>
</dbReference>
<proteinExistence type="predicted"/>
<dbReference type="AlphaFoldDB" id="A0A240URM0"/>
<dbReference type="InterPro" id="IPR021660">
    <property type="entry name" value="DUF3253"/>
</dbReference>
<evidence type="ECO:0000313" key="1">
    <source>
        <dbReference type="EMBL" id="ART63670.1"/>
    </source>
</evidence>
<name>A0A240URM0_9GAMM</name>
<reference evidence="1 2" key="1">
    <citation type="submission" date="2017-05" db="EMBL/GenBank/DDBJ databases">
        <authorList>
            <person name="Song R."/>
            <person name="Chenine A.L."/>
            <person name="Ruprecht R.M."/>
        </authorList>
    </citation>
    <scope>NUCLEOTIDE SEQUENCE [LARGE SCALE GENOMIC DNA]</scope>
    <source>
        <strain evidence="1">SW32</strain>
    </source>
</reference>
<accession>A0A240URM0</accession>
<dbReference type="Proteomes" id="UP000194457">
    <property type="component" value="Chromosome"/>
</dbReference>
<dbReference type="KEGG" id="kma:B9H00_11915"/>
<dbReference type="InterPro" id="IPR036390">
    <property type="entry name" value="WH_DNA-bd_sf"/>
</dbReference>
<keyword evidence="2" id="KW-1185">Reference proteome</keyword>
<dbReference type="OrthoDB" id="6183357at2"/>
<organism evidence="1 2">
    <name type="scientific">Kushneria marisflavi</name>
    <dbReference type="NCBI Taxonomy" id="157779"/>
    <lineage>
        <taxon>Bacteria</taxon>
        <taxon>Pseudomonadati</taxon>
        <taxon>Pseudomonadota</taxon>
        <taxon>Gammaproteobacteria</taxon>
        <taxon>Oceanospirillales</taxon>
        <taxon>Halomonadaceae</taxon>
        <taxon>Kushneria</taxon>
    </lineage>
</organism>
<gene>
    <name evidence="1" type="ORF">B9H00_11915</name>
</gene>